<organism evidence="4 5">
    <name type="scientific">Aquilegia coerulea</name>
    <name type="common">Rocky mountain columbine</name>
    <dbReference type="NCBI Taxonomy" id="218851"/>
    <lineage>
        <taxon>Eukaryota</taxon>
        <taxon>Viridiplantae</taxon>
        <taxon>Streptophyta</taxon>
        <taxon>Embryophyta</taxon>
        <taxon>Tracheophyta</taxon>
        <taxon>Spermatophyta</taxon>
        <taxon>Magnoliopsida</taxon>
        <taxon>Ranunculales</taxon>
        <taxon>Ranunculaceae</taxon>
        <taxon>Thalictroideae</taxon>
        <taxon>Aquilegia</taxon>
    </lineage>
</organism>
<reference evidence="4 5" key="1">
    <citation type="submission" date="2017-09" db="EMBL/GenBank/DDBJ databases">
        <title>WGS assembly of Aquilegia coerulea Goldsmith.</title>
        <authorList>
            <person name="Hodges S."/>
            <person name="Kramer E."/>
            <person name="Nordborg M."/>
            <person name="Tomkins J."/>
            <person name="Borevitz J."/>
            <person name="Derieg N."/>
            <person name="Yan J."/>
            <person name="Mihaltcheva S."/>
            <person name="Hayes R.D."/>
            <person name="Rokhsar D."/>
        </authorList>
    </citation>
    <scope>NUCLEOTIDE SEQUENCE [LARGE SCALE GENOMIC DNA]</scope>
    <source>
        <strain evidence="5">cv. Goldsmith</strain>
    </source>
</reference>
<proteinExistence type="predicted"/>
<gene>
    <name evidence="4" type="ORF">AQUCO_03000027v1</name>
</gene>
<dbReference type="InterPro" id="IPR011990">
    <property type="entry name" value="TPR-like_helical_dom_sf"/>
</dbReference>
<keyword evidence="1" id="KW-0677">Repeat</keyword>
<dbReference type="Pfam" id="PF14432">
    <property type="entry name" value="DYW_deaminase"/>
    <property type="match status" value="1"/>
</dbReference>
<dbReference type="Pfam" id="PF20430">
    <property type="entry name" value="Eplus_motif"/>
    <property type="match status" value="1"/>
</dbReference>
<evidence type="ECO:0000313" key="5">
    <source>
        <dbReference type="Proteomes" id="UP000230069"/>
    </source>
</evidence>
<dbReference type="Pfam" id="PF20431">
    <property type="entry name" value="E_motif"/>
    <property type="match status" value="1"/>
</dbReference>
<evidence type="ECO:0000256" key="1">
    <source>
        <dbReference type="ARBA" id="ARBA00022737"/>
    </source>
</evidence>
<dbReference type="PANTHER" id="PTHR47926:SF537">
    <property type="entry name" value="PENTACOTRIPEPTIDE-REPEAT REGION OF PRORP DOMAIN-CONTAINING PROTEIN"/>
    <property type="match status" value="1"/>
</dbReference>
<dbReference type="InterPro" id="IPR002885">
    <property type="entry name" value="PPR_rpt"/>
</dbReference>
<dbReference type="InterPro" id="IPR046849">
    <property type="entry name" value="E2_motif"/>
</dbReference>
<dbReference type="FunFam" id="1.25.40.10:FF:000184">
    <property type="entry name" value="Pentatricopeptide repeat-containing protein, chloroplastic"/>
    <property type="match status" value="1"/>
</dbReference>
<feature type="repeat" description="PPR" evidence="2">
    <location>
        <begin position="135"/>
        <end position="165"/>
    </location>
</feature>
<dbReference type="InterPro" id="IPR046960">
    <property type="entry name" value="PPR_At4g14850-like_plant"/>
</dbReference>
<dbReference type="OrthoDB" id="411581at2759"/>
<dbReference type="Pfam" id="PF13041">
    <property type="entry name" value="PPR_2"/>
    <property type="match status" value="1"/>
</dbReference>
<dbReference type="NCBIfam" id="TIGR00756">
    <property type="entry name" value="PPR"/>
    <property type="match status" value="4"/>
</dbReference>
<feature type="repeat" description="PPR" evidence="2">
    <location>
        <begin position="201"/>
        <end position="231"/>
    </location>
</feature>
<evidence type="ECO:0000256" key="2">
    <source>
        <dbReference type="PROSITE-ProRule" id="PRU00708"/>
    </source>
</evidence>
<dbReference type="GO" id="GO:0008270">
    <property type="term" value="F:zinc ion binding"/>
    <property type="evidence" value="ECO:0007669"/>
    <property type="project" value="InterPro"/>
</dbReference>
<dbReference type="FunFam" id="1.25.40.10:FF:000348">
    <property type="entry name" value="Pentatricopeptide repeat-containing protein chloroplastic"/>
    <property type="match status" value="1"/>
</dbReference>
<feature type="domain" description="DYW" evidence="3">
    <location>
        <begin position="447"/>
        <end position="539"/>
    </location>
</feature>
<dbReference type="STRING" id="218851.A0A2G5D0X1"/>
<dbReference type="PANTHER" id="PTHR47926">
    <property type="entry name" value="PENTATRICOPEPTIDE REPEAT-CONTAINING PROTEIN"/>
    <property type="match status" value="1"/>
</dbReference>
<dbReference type="InterPro" id="IPR032867">
    <property type="entry name" value="DYW_dom"/>
</dbReference>
<dbReference type="InParanoid" id="A0A2G5D0X1"/>
<dbReference type="Pfam" id="PF01535">
    <property type="entry name" value="PPR"/>
    <property type="match status" value="3"/>
</dbReference>
<name>A0A2G5D0X1_AQUCA</name>
<sequence length="539" mass="60144">MQAYSETPGFESNALSLYTLQLSIDIDPTRRPNCFTFPSLLKACVSTFGLVRPIQEIHSQITKLGTYSDVYVGTTLIDSYSKCGGIQFAQNVFEEMPVKNVVSWNSMVSGLAKCGEMDSAKKMFDEMPDKNLVSWTSLISGYAQNGYLVETLDVFDKMGAAGVKPNEITMVSVLSACANLGALEIGRKIHSFMKDNDCDMDLYVGSALIDMYSKCGMVGDALDVFKNMPSKNVVTCSAMIVGLALNGRAVEAINIFEEMRVDGIMPVDITFVGVLCACSHAGLVEKGKFYFGSMTQEYSIVPKLHHYTCMVDLLGRAGHLDQAYQFIKKMPIKPDVVVWGALLTICRTHLEFKLGAYAACRILELEHQHSGALVFLSYAYAKVEDWDGMEWVRRKMGRLRTKRAPGKSWIDLNNVVHQFFAGDKSHPQSERIYAKLDELAVLLELEGYTPSVDTAFCEVEEEEKEQYLNIHSEKLAIAFGLINTPEGTLIRIVKNLRVCDDCHSSIKLISKIVGRDIILRDSNRFHHFSGGICSCHDYW</sequence>
<dbReference type="PROSITE" id="PS51375">
    <property type="entry name" value="PPR"/>
    <property type="match status" value="4"/>
</dbReference>
<keyword evidence="5" id="KW-1185">Reference proteome</keyword>
<dbReference type="InterPro" id="IPR046848">
    <property type="entry name" value="E_motif"/>
</dbReference>
<dbReference type="EMBL" id="KZ305047">
    <property type="protein sequence ID" value="PIA37165.1"/>
    <property type="molecule type" value="Genomic_DNA"/>
</dbReference>
<accession>A0A2G5D0X1</accession>
<dbReference type="GO" id="GO:0003723">
    <property type="term" value="F:RNA binding"/>
    <property type="evidence" value="ECO:0007669"/>
    <property type="project" value="InterPro"/>
</dbReference>
<dbReference type="Gene3D" id="1.25.40.10">
    <property type="entry name" value="Tetratricopeptide repeat domain"/>
    <property type="match status" value="4"/>
</dbReference>
<dbReference type="GO" id="GO:0009451">
    <property type="term" value="P:RNA modification"/>
    <property type="evidence" value="ECO:0007669"/>
    <property type="project" value="InterPro"/>
</dbReference>
<protein>
    <recommendedName>
        <fullName evidence="3">DYW domain-containing protein</fullName>
    </recommendedName>
</protein>
<evidence type="ECO:0000259" key="3">
    <source>
        <dbReference type="Pfam" id="PF14432"/>
    </source>
</evidence>
<feature type="repeat" description="PPR" evidence="2">
    <location>
        <begin position="232"/>
        <end position="266"/>
    </location>
</feature>
<dbReference type="Proteomes" id="UP000230069">
    <property type="component" value="Unassembled WGS sequence"/>
</dbReference>
<feature type="repeat" description="PPR" evidence="2">
    <location>
        <begin position="100"/>
        <end position="134"/>
    </location>
</feature>
<dbReference type="AlphaFoldDB" id="A0A2G5D0X1"/>
<dbReference type="Pfam" id="PF12854">
    <property type="entry name" value="PPR_1"/>
    <property type="match status" value="1"/>
</dbReference>
<evidence type="ECO:0000313" key="4">
    <source>
        <dbReference type="EMBL" id="PIA37165.1"/>
    </source>
</evidence>